<proteinExistence type="predicted"/>
<accession>A0A016VVJ8</accession>
<evidence type="ECO:0000313" key="2">
    <source>
        <dbReference type="Proteomes" id="UP000024635"/>
    </source>
</evidence>
<keyword evidence="2" id="KW-1185">Reference proteome</keyword>
<dbReference type="EMBL" id="JARK01001340">
    <property type="protein sequence ID" value="EYC30793.1"/>
    <property type="molecule type" value="Genomic_DNA"/>
</dbReference>
<reference evidence="2" key="1">
    <citation type="journal article" date="2015" name="Nat. Genet.">
        <title>The genome and transcriptome of the zoonotic hookworm Ancylostoma ceylanicum identify infection-specific gene families.</title>
        <authorList>
            <person name="Schwarz E.M."/>
            <person name="Hu Y."/>
            <person name="Antoshechkin I."/>
            <person name="Miller M.M."/>
            <person name="Sternberg P.W."/>
            <person name="Aroian R.V."/>
        </authorList>
    </citation>
    <scope>NUCLEOTIDE SEQUENCE</scope>
    <source>
        <strain evidence="2">HY135</strain>
    </source>
</reference>
<organism evidence="1 2">
    <name type="scientific">Ancylostoma ceylanicum</name>
    <dbReference type="NCBI Taxonomy" id="53326"/>
    <lineage>
        <taxon>Eukaryota</taxon>
        <taxon>Metazoa</taxon>
        <taxon>Ecdysozoa</taxon>
        <taxon>Nematoda</taxon>
        <taxon>Chromadorea</taxon>
        <taxon>Rhabditida</taxon>
        <taxon>Rhabditina</taxon>
        <taxon>Rhabditomorpha</taxon>
        <taxon>Strongyloidea</taxon>
        <taxon>Ancylostomatidae</taxon>
        <taxon>Ancylostomatinae</taxon>
        <taxon>Ancylostoma</taxon>
    </lineage>
</organism>
<dbReference type="AlphaFoldDB" id="A0A016VVJ8"/>
<name>A0A016VVJ8_9BILA</name>
<gene>
    <name evidence="1" type="primary">Acey_s0004.g1774</name>
    <name evidence="1" type="ORF">Y032_0004g1774</name>
</gene>
<comment type="caution">
    <text evidence="1">The sequence shown here is derived from an EMBL/GenBank/DDBJ whole genome shotgun (WGS) entry which is preliminary data.</text>
</comment>
<sequence>MEVGSSQCLRSPLATVSCEYTRSIKPCNKEELVFRHVDLTVPQRTGIQDGSWCCSGTRKMVSTAKRCPGESSKNQYSELVRLKMVEGIPAWIRFPRTIEKEELIHDDVPKLKCLRGR</sequence>
<protein>
    <submittedName>
        <fullName evidence="1">Uncharacterized protein</fullName>
    </submittedName>
</protein>
<dbReference type="Proteomes" id="UP000024635">
    <property type="component" value="Unassembled WGS sequence"/>
</dbReference>
<evidence type="ECO:0000313" key="1">
    <source>
        <dbReference type="EMBL" id="EYC30793.1"/>
    </source>
</evidence>